<comment type="caution">
    <text evidence="1">The sequence shown here is derived from an EMBL/GenBank/DDBJ whole genome shotgun (WGS) entry which is preliminary data.</text>
</comment>
<dbReference type="AlphaFoldDB" id="A0A1X1ZTM1"/>
<evidence type="ECO:0000313" key="2">
    <source>
        <dbReference type="Proteomes" id="UP000193529"/>
    </source>
</evidence>
<evidence type="ECO:0000313" key="1">
    <source>
        <dbReference type="EMBL" id="ORW27034.1"/>
    </source>
</evidence>
<dbReference type="STRING" id="153971.AWC19_03150"/>
<organism evidence="1 2">
    <name type="scientific">Mycobacterium palustre</name>
    <dbReference type="NCBI Taxonomy" id="153971"/>
    <lineage>
        <taxon>Bacteria</taxon>
        <taxon>Bacillati</taxon>
        <taxon>Actinomycetota</taxon>
        <taxon>Actinomycetes</taxon>
        <taxon>Mycobacteriales</taxon>
        <taxon>Mycobacteriaceae</taxon>
        <taxon>Mycobacterium</taxon>
        <taxon>Mycobacterium simiae complex</taxon>
    </lineage>
</organism>
<dbReference type="OrthoDB" id="9943200at2"/>
<gene>
    <name evidence="1" type="ORF">AWC19_03150</name>
</gene>
<reference evidence="1 2" key="1">
    <citation type="submission" date="2016-01" db="EMBL/GenBank/DDBJ databases">
        <title>The new phylogeny of the genus Mycobacterium.</title>
        <authorList>
            <person name="Tarcisio F."/>
            <person name="Conor M."/>
            <person name="Antonella G."/>
            <person name="Elisabetta G."/>
            <person name="Giulia F.S."/>
            <person name="Sara T."/>
            <person name="Anna F."/>
            <person name="Clotilde B."/>
            <person name="Roberto B."/>
            <person name="Veronica D.S."/>
            <person name="Fabio R."/>
            <person name="Monica P."/>
            <person name="Olivier J."/>
            <person name="Enrico T."/>
            <person name="Nicola S."/>
        </authorList>
    </citation>
    <scope>NUCLEOTIDE SEQUENCE [LARGE SCALE GENOMIC DNA]</scope>
    <source>
        <strain evidence="1 2">DSM 44572</strain>
    </source>
</reference>
<name>A0A1X1ZTM1_9MYCO</name>
<evidence type="ECO:0008006" key="3">
    <source>
        <dbReference type="Google" id="ProtNLM"/>
    </source>
</evidence>
<dbReference type="EMBL" id="LQPJ01000074">
    <property type="protein sequence ID" value="ORW27034.1"/>
    <property type="molecule type" value="Genomic_DNA"/>
</dbReference>
<keyword evidence="2" id="KW-1185">Reference proteome</keyword>
<dbReference type="RefSeq" id="WP_085077436.1">
    <property type="nucleotide sequence ID" value="NZ_JACKRZ010000209.1"/>
</dbReference>
<accession>A0A1X1ZTM1</accession>
<sequence length="73" mass="7514">MSIKLPFKPSKVAQAIVAIAAALGAIGADLLAPGVLPDGWSKYVASALTVIAAIAGFIQREKPLIDELDNLAE</sequence>
<protein>
    <recommendedName>
        <fullName evidence="3">Holin</fullName>
    </recommendedName>
</protein>
<proteinExistence type="predicted"/>
<dbReference type="Proteomes" id="UP000193529">
    <property type="component" value="Unassembled WGS sequence"/>
</dbReference>